<feature type="transmembrane region" description="Helical" evidence="3">
    <location>
        <begin position="61"/>
        <end position="78"/>
    </location>
</feature>
<keyword evidence="3" id="KW-0812">Transmembrane</keyword>
<dbReference type="Proteomes" id="UP000504603">
    <property type="component" value="Unplaced"/>
</dbReference>
<comment type="pathway">
    <text evidence="1">Glycolipid biosynthesis; glycosylphosphatidylinositol-anchor biosynthesis.</text>
</comment>
<dbReference type="GO" id="GO:0000506">
    <property type="term" value="C:glycosylphosphatidylinositol-N-acetylglucosaminyltransferase (GPI-GnT) complex"/>
    <property type="evidence" value="ECO:0007669"/>
    <property type="project" value="InterPro"/>
</dbReference>
<dbReference type="RefSeq" id="XP_022145301.1">
    <property type="nucleotide sequence ID" value="XM_022289609.1"/>
</dbReference>
<dbReference type="InterPro" id="IPR019328">
    <property type="entry name" value="PIGH-H_dom"/>
</dbReference>
<name>A0A6J1CVY4_MOMCH</name>
<dbReference type="PANTHER" id="PTHR15231">
    <property type="entry name" value="PHOSPHATIDYLINOSITOL N-ACETYLGLUCOSAMINYLTRANSFERASE SUBUNIT H"/>
    <property type="match status" value="1"/>
</dbReference>
<dbReference type="KEGG" id="mcha:111014789"/>
<feature type="domain" description="Phosphatidylinositol N-acetylglucosaminyltransferase subunit H conserved" evidence="4">
    <location>
        <begin position="86"/>
        <end position="149"/>
    </location>
</feature>
<dbReference type="UniPathway" id="UPA00196"/>
<evidence type="ECO:0000256" key="2">
    <source>
        <dbReference type="ARBA" id="ARBA00009610"/>
    </source>
</evidence>
<dbReference type="Pfam" id="PF10181">
    <property type="entry name" value="PIG-H"/>
    <property type="match status" value="1"/>
</dbReference>
<keyword evidence="5" id="KW-1185">Reference proteome</keyword>
<organism evidence="5 6">
    <name type="scientific">Momordica charantia</name>
    <name type="common">Bitter gourd</name>
    <name type="synonym">Balsam pear</name>
    <dbReference type="NCBI Taxonomy" id="3673"/>
    <lineage>
        <taxon>Eukaryota</taxon>
        <taxon>Viridiplantae</taxon>
        <taxon>Streptophyta</taxon>
        <taxon>Embryophyta</taxon>
        <taxon>Tracheophyta</taxon>
        <taxon>Spermatophyta</taxon>
        <taxon>Magnoliopsida</taxon>
        <taxon>eudicotyledons</taxon>
        <taxon>Gunneridae</taxon>
        <taxon>Pentapetalae</taxon>
        <taxon>rosids</taxon>
        <taxon>fabids</taxon>
        <taxon>Cucurbitales</taxon>
        <taxon>Cucurbitaceae</taxon>
        <taxon>Momordiceae</taxon>
        <taxon>Momordica</taxon>
    </lineage>
</organism>
<keyword evidence="3" id="KW-1133">Transmembrane helix</keyword>
<evidence type="ECO:0000256" key="3">
    <source>
        <dbReference type="SAM" id="Phobius"/>
    </source>
</evidence>
<evidence type="ECO:0000313" key="5">
    <source>
        <dbReference type="Proteomes" id="UP000504603"/>
    </source>
</evidence>
<proteinExistence type="inferred from homology"/>
<dbReference type="OrthoDB" id="6256716at2759"/>
<protein>
    <submittedName>
        <fullName evidence="6">Uncharacterized protein LOC111014789</fullName>
    </submittedName>
</protein>
<reference evidence="6" key="1">
    <citation type="submission" date="2025-08" db="UniProtKB">
        <authorList>
            <consortium name="RefSeq"/>
        </authorList>
    </citation>
    <scope>IDENTIFICATION</scope>
    <source>
        <strain evidence="6">OHB3-1</strain>
    </source>
</reference>
<accession>A0A6J1CVY4</accession>
<keyword evidence="3" id="KW-0472">Membrane</keyword>
<feature type="transmembrane region" description="Helical" evidence="3">
    <location>
        <begin position="39"/>
        <end position="55"/>
    </location>
</feature>
<dbReference type="AlphaFoldDB" id="A0A6J1CVY4"/>
<dbReference type="GO" id="GO:0006506">
    <property type="term" value="P:GPI anchor biosynthetic process"/>
    <property type="evidence" value="ECO:0007669"/>
    <property type="project" value="UniProtKB-UniPathway"/>
</dbReference>
<dbReference type="PANTHER" id="PTHR15231:SF1">
    <property type="entry name" value="PHOSPHATIDYLINOSITOL N-ACETYLGLUCOSAMINYLTRANSFERASE SUBUNIT H"/>
    <property type="match status" value="1"/>
</dbReference>
<feature type="non-terminal residue" evidence="6">
    <location>
        <position position="165"/>
    </location>
</feature>
<evidence type="ECO:0000259" key="4">
    <source>
        <dbReference type="Pfam" id="PF10181"/>
    </source>
</evidence>
<gene>
    <name evidence="6" type="primary">LOC111014789</name>
</gene>
<dbReference type="GeneID" id="111014789"/>
<comment type="similarity">
    <text evidence="2">Belongs to the PIGH family.</text>
</comment>
<evidence type="ECO:0000313" key="6">
    <source>
        <dbReference type="RefSeq" id="XP_022145301.1"/>
    </source>
</evidence>
<evidence type="ECO:0000256" key="1">
    <source>
        <dbReference type="ARBA" id="ARBA00004687"/>
    </source>
</evidence>
<dbReference type="InterPro" id="IPR044215">
    <property type="entry name" value="PIG-H"/>
</dbReference>
<sequence>MAEFSITNWRYGYFRDSKWPSEAVDIHHVVLRSKGGGKGFLLCIFAALAFCFLLLKDQSIFVVFWCLVLNVFFAKKLFRETVEKESVMVMPNFGVQLETHYRSGKVICRFVPVDKLLKPVLLECVTPVTCDWSLSLIIQGEDKLLLVFKVILLFIRNFLTWHMSY</sequence>